<dbReference type="RefSeq" id="WP_208919432.1">
    <property type="nucleotide sequence ID" value="NZ_LT840184.1"/>
</dbReference>
<proteinExistence type="predicted"/>
<keyword evidence="2" id="KW-1185">Reference proteome</keyword>
<accession>A0A1X7HE31</accession>
<evidence type="ECO:0000313" key="1">
    <source>
        <dbReference type="EMBL" id="SMF83877.1"/>
    </source>
</evidence>
<dbReference type="InterPro" id="IPR016024">
    <property type="entry name" value="ARM-type_fold"/>
</dbReference>
<evidence type="ECO:0000313" key="2">
    <source>
        <dbReference type="Proteomes" id="UP000192940"/>
    </source>
</evidence>
<gene>
    <name evidence="1" type="ORF">SAMN05661091_2476</name>
</gene>
<dbReference type="Proteomes" id="UP000192940">
    <property type="component" value="Chromosome I"/>
</dbReference>
<name>A0A1X7HE31_9BACL</name>
<dbReference type="STRING" id="1313296.SAMN05661091_2476"/>
<dbReference type="AlphaFoldDB" id="A0A1X7HE31"/>
<dbReference type="Gene3D" id="1.25.10.10">
    <property type="entry name" value="Leucine-rich Repeat Variant"/>
    <property type="match status" value="3"/>
</dbReference>
<dbReference type="EMBL" id="LT840184">
    <property type="protein sequence ID" value="SMF83877.1"/>
    <property type="molecule type" value="Genomic_DNA"/>
</dbReference>
<dbReference type="InterPro" id="IPR011989">
    <property type="entry name" value="ARM-like"/>
</dbReference>
<reference evidence="1 2" key="1">
    <citation type="submission" date="2017-04" db="EMBL/GenBank/DDBJ databases">
        <authorList>
            <person name="Afonso C.L."/>
            <person name="Miller P.J."/>
            <person name="Scott M.A."/>
            <person name="Spackman E."/>
            <person name="Goraichik I."/>
            <person name="Dimitrov K.M."/>
            <person name="Suarez D.L."/>
            <person name="Swayne D.E."/>
        </authorList>
    </citation>
    <scope>NUCLEOTIDE SEQUENCE [LARGE SCALE GENOMIC DNA]</scope>
    <source>
        <strain evidence="1 2">N3/975</strain>
    </source>
</reference>
<sequence>MRKLSPYLGSLIEDLDTPNRINVLDQIGQSGEYYAIPYLLPLMESEDARVVESAEMAVSKLLDFCPALELAWMNEHIRAWHPSPTEWKRATERMMRALEQASFTRLSISSMHWSGYVREAAVKRLAEVDNGRAFPFLLLRMNDWVPEIRNIARKSLEQRRTSNNAWHWIQNISLVDRLLTCGRDSFEPFVKSIHQLLRGSECTEALTEALTSQDNKIRRFAYRASVEAEGADAAAVIEQALMDCDTEIRRWASQKVETCLENESLYKMLLRMKSDPVPSIRRESLALLAVYFPNAAKEILIDRLLDYNMTVRETARRYLNRLHKMDYSEYYLDVIWNGQEQHLAVAIAGLGETGQDFENEVLFEYSDHPSVSVRKAVLRGLAKLNPEPYASLFTDSLQSEQPGTSREASRALRRYPYLVNPDELASMMSQEQPDHVMRNALRLLPAFDRWKQLEILLDLLTYTRIDRLKAKIREQLVTWAESSNRKFTGRPKENDITRIHNKLDHSRSEMDDAVHAKIEWFINT</sequence>
<organism evidence="1 2">
    <name type="scientific">Paenibacillus uliginis N3/975</name>
    <dbReference type="NCBI Taxonomy" id="1313296"/>
    <lineage>
        <taxon>Bacteria</taxon>
        <taxon>Bacillati</taxon>
        <taxon>Bacillota</taxon>
        <taxon>Bacilli</taxon>
        <taxon>Bacillales</taxon>
        <taxon>Paenibacillaceae</taxon>
        <taxon>Paenibacillus</taxon>
    </lineage>
</organism>
<protein>
    <submittedName>
        <fullName evidence="1">HEAT repeat</fullName>
    </submittedName>
</protein>
<dbReference type="SUPFAM" id="SSF48371">
    <property type="entry name" value="ARM repeat"/>
    <property type="match status" value="1"/>
</dbReference>